<evidence type="ECO:0000313" key="2">
    <source>
        <dbReference type="Proteomes" id="UP000324897"/>
    </source>
</evidence>
<dbReference type="EMBL" id="RWGY01000163">
    <property type="protein sequence ID" value="TVU03644.1"/>
    <property type="molecule type" value="Genomic_DNA"/>
</dbReference>
<comment type="caution">
    <text evidence="1">The sequence shown here is derived from an EMBL/GenBank/DDBJ whole genome shotgun (WGS) entry which is preliminary data.</text>
</comment>
<dbReference type="Proteomes" id="UP000324897">
    <property type="component" value="Unassembled WGS sequence"/>
</dbReference>
<sequence>AKIQNHDIDVDKLLQAHATKLAKHRECVKRYRLRNSSMNGLEQTNTLLAKFVVPSGNINPSLGTGDHNHVIDGVYDSGIWDLDVSGGLRFGKLV</sequence>
<reference evidence="1 2" key="1">
    <citation type="journal article" date="2019" name="Sci. Rep.">
        <title>A high-quality genome of Eragrostis curvula grass provides insights into Poaceae evolution and supports new strategies to enhance forage quality.</title>
        <authorList>
            <person name="Carballo J."/>
            <person name="Santos B.A.C.M."/>
            <person name="Zappacosta D."/>
            <person name="Garbus I."/>
            <person name="Selva J.P."/>
            <person name="Gallo C.A."/>
            <person name="Diaz A."/>
            <person name="Albertini E."/>
            <person name="Caccamo M."/>
            <person name="Echenique V."/>
        </authorList>
    </citation>
    <scope>NUCLEOTIDE SEQUENCE [LARGE SCALE GENOMIC DNA]</scope>
    <source>
        <strain evidence="2">cv. Victoria</strain>
        <tissue evidence="1">Leaf</tissue>
    </source>
</reference>
<feature type="non-terminal residue" evidence="1">
    <location>
        <position position="94"/>
    </location>
</feature>
<accession>A0A5J9SXH0</accession>
<feature type="non-terminal residue" evidence="1">
    <location>
        <position position="1"/>
    </location>
</feature>
<protein>
    <submittedName>
        <fullName evidence="1">Uncharacterized protein</fullName>
    </submittedName>
</protein>
<evidence type="ECO:0000313" key="1">
    <source>
        <dbReference type="EMBL" id="TVU03644.1"/>
    </source>
</evidence>
<name>A0A5J9SXH0_9POAL</name>
<keyword evidence="2" id="KW-1185">Reference proteome</keyword>
<dbReference type="Gramene" id="TVU03644">
    <property type="protein sequence ID" value="TVU03644"/>
    <property type="gene ID" value="EJB05_50832"/>
</dbReference>
<dbReference type="AlphaFoldDB" id="A0A5J9SXH0"/>
<proteinExistence type="predicted"/>
<gene>
    <name evidence="1" type="ORF">EJB05_50832</name>
</gene>
<organism evidence="1 2">
    <name type="scientific">Eragrostis curvula</name>
    <name type="common">weeping love grass</name>
    <dbReference type="NCBI Taxonomy" id="38414"/>
    <lineage>
        <taxon>Eukaryota</taxon>
        <taxon>Viridiplantae</taxon>
        <taxon>Streptophyta</taxon>
        <taxon>Embryophyta</taxon>
        <taxon>Tracheophyta</taxon>
        <taxon>Spermatophyta</taxon>
        <taxon>Magnoliopsida</taxon>
        <taxon>Liliopsida</taxon>
        <taxon>Poales</taxon>
        <taxon>Poaceae</taxon>
        <taxon>PACMAD clade</taxon>
        <taxon>Chloridoideae</taxon>
        <taxon>Eragrostideae</taxon>
        <taxon>Eragrostidinae</taxon>
        <taxon>Eragrostis</taxon>
    </lineage>
</organism>